<sequence length="423" mass="48793">MPTTHQHDGNSLFAKLPPEIRYEIWCMLLIERKGPIEPVHIPRDNGTETFFSPGSGQDSTLLLNALMKTCRLFYHDQDDWMIFYKFNKFRFSTSRDCLTYVAAITSDRREAIRSITIAPDPADINFHYDPSRVKKGRPGDRLRVIADLCPSLRVFRHEKFFYLSDTLTNWVIMLAETLEPIVASLPFLNEVYILGSGGGNTQLECHMTLQNVSFIWKTFAASHLWASALRHANSSDRGEKVLTAVWEILSKQRTVDEQLLEPRRVKEAIGTTPILTPGVCRRYRGCVGGMRQNVRHFASGTVPDFIFGGTGTVKDIRFPRDDLCPELLIGTAWYHWDAIFSSNRLSEYHSKSYVSEAAYRFRKKYVPWVYFSGTSKGRRHGDRSPQSKLINCIWRLNWQDSAKKLDILGELYKAGYIYSRRRR</sequence>
<accession>A0AAE1IET7</accession>
<dbReference type="AlphaFoldDB" id="A0AAE1IET7"/>
<dbReference type="PANTHER" id="PTHR38790:SF4">
    <property type="entry name" value="2EXR DOMAIN-CONTAINING PROTEIN"/>
    <property type="match status" value="1"/>
</dbReference>
<comment type="caution">
    <text evidence="1">The sequence shown here is derived from an EMBL/GenBank/DDBJ whole genome shotgun (WGS) entry which is preliminary data.</text>
</comment>
<proteinExistence type="predicted"/>
<dbReference type="GeneID" id="87919683"/>
<gene>
    <name evidence="1" type="ORF">Triagg1_5281</name>
</gene>
<reference evidence="1" key="1">
    <citation type="submission" date="2023-11" db="EMBL/GenBank/DDBJ databases">
        <title>The genome sequences of three competitors of mushroom-forming fungi.</title>
        <authorList>
            <person name="Beijen E."/>
            <person name="Ohm R.A."/>
        </authorList>
    </citation>
    <scope>NUCLEOTIDE SEQUENCE</scope>
    <source>
        <strain evidence="1">CBS 100526</strain>
    </source>
</reference>
<dbReference type="Proteomes" id="UP001273209">
    <property type="component" value="Unassembled WGS sequence"/>
</dbReference>
<dbReference type="EMBL" id="JAWRVG010000018">
    <property type="protein sequence ID" value="KAK4073455.1"/>
    <property type="molecule type" value="Genomic_DNA"/>
</dbReference>
<evidence type="ECO:0000313" key="2">
    <source>
        <dbReference type="Proteomes" id="UP001273209"/>
    </source>
</evidence>
<dbReference type="PANTHER" id="PTHR38790">
    <property type="entry name" value="2EXR DOMAIN-CONTAINING PROTEIN-RELATED"/>
    <property type="match status" value="1"/>
</dbReference>
<dbReference type="RefSeq" id="XP_062755755.1">
    <property type="nucleotide sequence ID" value="XM_062899778.1"/>
</dbReference>
<keyword evidence="2" id="KW-1185">Reference proteome</keyword>
<evidence type="ECO:0000313" key="1">
    <source>
        <dbReference type="EMBL" id="KAK4073455.1"/>
    </source>
</evidence>
<protein>
    <submittedName>
        <fullName evidence="1">Uncharacterized protein</fullName>
    </submittedName>
</protein>
<organism evidence="1 2">
    <name type="scientific">Trichoderma aggressivum f. europaeum</name>
    <dbReference type="NCBI Taxonomy" id="173218"/>
    <lineage>
        <taxon>Eukaryota</taxon>
        <taxon>Fungi</taxon>
        <taxon>Dikarya</taxon>
        <taxon>Ascomycota</taxon>
        <taxon>Pezizomycotina</taxon>
        <taxon>Sordariomycetes</taxon>
        <taxon>Hypocreomycetidae</taxon>
        <taxon>Hypocreales</taxon>
        <taxon>Hypocreaceae</taxon>
        <taxon>Trichoderma</taxon>
    </lineage>
</organism>
<name>A0AAE1IET7_9HYPO</name>